<reference evidence="5 6" key="1">
    <citation type="submission" date="2020-09" db="EMBL/GenBank/DDBJ databases">
        <title>Diversity and distribution of actinomycetes associated with coral in the coast of Hainan.</title>
        <authorList>
            <person name="Li F."/>
        </authorList>
    </citation>
    <scope>NUCLEOTIDE SEQUENCE [LARGE SCALE GENOMIC DNA]</scope>
    <source>
        <strain evidence="5 6">HNM0947</strain>
    </source>
</reference>
<gene>
    <name evidence="5" type="ORF">IDM40_14895</name>
</gene>
<dbReference type="InterPro" id="IPR058593">
    <property type="entry name" value="ARB_07466-like_C"/>
</dbReference>
<organism evidence="5 6">
    <name type="scientific">Nocardiopsis coralli</name>
    <dbReference type="NCBI Taxonomy" id="2772213"/>
    <lineage>
        <taxon>Bacteria</taxon>
        <taxon>Bacillati</taxon>
        <taxon>Actinomycetota</taxon>
        <taxon>Actinomycetes</taxon>
        <taxon>Streptosporangiales</taxon>
        <taxon>Nocardiopsidaceae</taxon>
        <taxon>Nocardiopsis</taxon>
    </lineage>
</organism>
<feature type="region of interest" description="Disordered" evidence="2">
    <location>
        <begin position="186"/>
        <end position="216"/>
    </location>
</feature>
<protein>
    <recommendedName>
        <fullName evidence="4">ARB-07466-like C-terminal domain-containing protein</fullName>
    </recommendedName>
</protein>
<evidence type="ECO:0000256" key="3">
    <source>
        <dbReference type="SAM" id="SignalP"/>
    </source>
</evidence>
<accession>A0ABR9P828</accession>
<evidence type="ECO:0000313" key="5">
    <source>
        <dbReference type="EMBL" id="MBE2999986.1"/>
    </source>
</evidence>
<dbReference type="EMBL" id="JADBGI010000012">
    <property type="protein sequence ID" value="MBE2999986.1"/>
    <property type="molecule type" value="Genomic_DNA"/>
</dbReference>
<evidence type="ECO:0000313" key="6">
    <source>
        <dbReference type="Proteomes" id="UP000806528"/>
    </source>
</evidence>
<proteinExistence type="predicted"/>
<feature type="coiled-coil region" evidence="1">
    <location>
        <begin position="44"/>
        <end position="92"/>
    </location>
</feature>
<dbReference type="RefSeq" id="WP_193122609.1">
    <property type="nucleotide sequence ID" value="NZ_JADBGI010000012.1"/>
</dbReference>
<dbReference type="Proteomes" id="UP000806528">
    <property type="component" value="Unassembled WGS sequence"/>
</dbReference>
<feature type="domain" description="ARB-07466-like C-terminal" evidence="4">
    <location>
        <begin position="214"/>
        <end position="319"/>
    </location>
</feature>
<dbReference type="Gene3D" id="6.10.250.3150">
    <property type="match status" value="1"/>
</dbReference>
<evidence type="ECO:0000259" key="4">
    <source>
        <dbReference type="Pfam" id="PF26571"/>
    </source>
</evidence>
<comment type="caution">
    <text evidence="5">The sequence shown here is derived from an EMBL/GenBank/DDBJ whole genome shotgun (WGS) entry which is preliminary data.</text>
</comment>
<evidence type="ECO:0000256" key="1">
    <source>
        <dbReference type="SAM" id="Coils"/>
    </source>
</evidence>
<feature type="signal peptide" evidence="3">
    <location>
        <begin position="1"/>
        <end position="37"/>
    </location>
</feature>
<keyword evidence="6" id="KW-1185">Reference proteome</keyword>
<keyword evidence="3" id="KW-0732">Signal</keyword>
<evidence type="ECO:0000256" key="2">
    <source>
        <dbReference type="SAM" id="MobiDB-lite"/>
    </source>
</evidence>
<name>A0ABR9P828_9ACTN</name>
<feature type="chain" id="PRO_5045597484" description="ARB-07466-like C-terminal domain-containing protein" evidence="3">
    <location>
        <begin position="38"/>
        <end position="328"/>
    </location>
</feature>
<keyword evidence="1" id="KW-0175">Coiled coil</keyword>
<sequence>MTSSPRSFALRTKRGLLTVTAVSAAFLVGPVSGVAHADPDDVDIDELTERADELEESYNGELLQFNEIKDRVEAAEADLEEVEERLEASRGSVSEIAHARYTDGGVDPALQVIFSSDPDQMSSDAANASYLGESQAEQIAELVETRDEAEEVAEKLNDELEDAAELVDDLEDQKDDVEERIAELRAEEEAREEAESPGNGDGTVPESARGPGFDQVTPTMAAIRDDIIGEFEQPYPTGCYRPSSDDHGEGRACDFMMSANGQMPSEENRQLGDAIAQYAIDNADRLGIDYIIWEQQIWHTGSRSWRGMEDRGDLTQNHFDHVHVSSLT</sequence>
<dbReference type="Pfam" id="PF26571">
    <property type="entry name" value="VldE"/>
    <property type="match status" value="1"/>
</dbReference>